<dbReference type="RefSeq" id="XP_016975951.1">
    <property type="nucleotide sequence ID" value="XM_017120462.1"/>
</dbReference>
<gene>
    <name evidence="5" type="primary">LOC108042267</name>
    <name evidence="3" type="synonym">108042267</name>
</gene>
<evidence type="ECO:0000313" key="5">
    <source>
        <dbReference type="RefSeq" id="XP_016975951.1"/>
    </source>
</evidence>
<proteinExistence type="predicted"/>
<dbReference type="AlphaFoldDB" id="A0A6P4ERW6"/>
<dbReference type="EnsemblMetazoa" id="XM_017120462.2">
    <property type="protein sequence ID" value="XP_016975951.1"/>
    <property type="gene ID" value="LOC108042267"/>
</dbReference>
<dbReference type="GeneID" id="108042267"/>
<evidence type="ECO:0000313" key="3">
    <source>
        <dbReference type="EnsemblMetazoa" id="XP_016975951.1"/>
    </source>
</evidence>
<reference evidence="5" key="2">
    <citation type="submission" date="2025-04" db="UniProtKB">
        <authorList>
            <consortium name="RefSeq"/>
        </authorList>
    </citation>
    <scope>IDENTIFICATION</scope>
</reference>
<keyword evidence="2" id="KW-0732">Signal</keyword>
<feature type="signal peptide" evidence="2">
    <location>
        <begin position="1"/>
        <end position="19"/>
    </location>
</feature>
<sequence length="318" mass="35320">MRTQMILVTICICLCIASAEDLNSNPEIRGDVIKLLKGTEKLVVGVEEVKRVQKGIEEKFKHQRDEIELIAGLEGALAQLEGKILSSFQETASGVGNLTAIVKATQSQNEQAIQNLTKVELDIRSALGQLANNQNKYEQDLDAVASSVNSHLGEIQQLIGQAVISQLFGLDNKAKVLQQQQRNIIGQVGYLEQLNGLADRANRKVNQLEWGLVILNRTQSESLKGIENTVHGVQVATSQIDNKLGALLDNQKSIEKTLEGCKRQNPPNHKPHEVWTHPEYAPGSQSKPSQKPGFESRYASEEEADYLHKLWYGKRQEE</sequence>
<dbReference type="OMA" id="DAVQNKH"/>
<dbReference type="OrthoDB" id="7845329at2759"/>
<reference evidence="3" key="3">
    <citation type="submission" date="2025-05" db="UniProtKB">
        <authorList>
            <consortium name="EnsemblMetazoa"/>
        </authorList>
    </citation>
    <scope>IDENTIFICATION</scope>
</reference>
<dbReference type="Proteomes" id="UP001652680">
    <property type="component" value="Unassembled WGS sequence"/>
</dbReference>
<evidence type="ECO:0000256" key="1">
    <source>
        <dbReference type="SAM" id="MobiDB-lite"/>
    </source>
</evidence>
<evidence type="ECO:0000313" key="4">
    <source>
        <dbReference type="Proteomes" id="UP001652680"/>
    </source>
</evidence>
<feature type="region of interest" description="Disordered" evidence="1">
    <location>
        <begin position="260"/>
        <end position="300"/>
    </location>
</feature>
<evidence type="ECO:0000256" key="2">
    <source>
        <dbReference type="SAM" id="SignalP"/>
    </source>
</evidence>
<accession>A0A6P4ERW6</accession>
<organism evidence="5">
    <name type="scientific">Drosophila rhopaloa</name>
    <name type="common">Fruit fly</name>
    <dbReference type="NCBI Taxonomy" id="1041015"/>
    <lineage>
        <taxon>Eukaryota</taxon>
        <taxon>Metazoa</taxon>
        <taxon>Ecdysozoa</taxon>
        <taxon>Arthropoda</taxon>
        <taxon>Hexapoda</taxon>
        <taxon>Insecta</taxon>
        <taxon>Pterygota</taxon>
        <taxon>Neoptera</taxon>
        <taxon>Endopterygota</taxon>
        <taxon>Diptera</taxon>
        <taxon>Brachycera</taxon>
        <taxon>Muscomorpha</taxon>
        <taxon>Ephydroidea</taxon>
        <taxon>Drosophilidae</taxon>
        <taxon>Drosophila</taxon>
        <taxon>Sophophora</taxon>
    </lineage>
</organism>
<feature type="chain" id="PRO_5028205338" evidence="2">
    <location>
        <begin position="20"/>
        <end position="318"/>
    </location>
</feature>
<name>A0A6P4ERW6_DRORH</name>
<keyword evidence="4" id="KW-1185">Reference proteome</keyword>
<protein>
    <submittedName>
        <fullName evidence="5">Uncharacterized protein LOC108042267</fullName>
    </submittedName>
</protein>
<reference evidence="4" key="1">
    <citation type="journal article" date="2021" name="Elife">
        <title>Highly contiguous assemblies of 101 drosophilid genomes.</title>
        <authorList>
            <person name="Kim B.Y."/>
            <person name="Wang J.R."/>
            <person name="Miller D.E."/>
            <person name="Barmina O."/>
            <person name="Delaney E."/>
            <person name="Thompson A."/>
            <person name="Comeault A.A."/>
            <person name="Peede D."/>
            <person name="D'Agostino E.R."/>
            <person name="Pelaez J."/>
            <person name="Aguilar J.M."/>
            <person name="Haji D."/>
            <person name="Matsunaga T."/>
            <person name="Armstrong E.E."/>
            <person name="Zych M."/>
            <person name="Ogawa Y."/>
            <person name="Stamenkovic-Radak M."/>
            <person name="Jelic M."/>
            <person name="Veselinovic M.S."/>
            <person name="Tanaskovic M."/>
            <person name="Eric P."/>
            <person name="Gao J.J."/>
            <person name="Katoh T.K."/>
            <person name="Toda M.J."/>
            <person name="Watabe H."/>
            <person name="Watada M."/>
            <person name="Davis J.S."/>
            <person name="Moyle L.C."/>
            <person name="Manoli G."/>
            <person name="Bertolini E."/>
            <person name="Kostal V."/>
            <person name="Hawley R.S."/>
            <person name="Takahashi A."/>
            <person name="Jones C.D."/>
            <person name="Price D.K."/>
            <person name="Whiteman N."/>
            <person name="Kopp A."/>
            <person name="Matute D.R."/>
            <person name="Petrov D.A."/>
        </authorList>
    </citation>
    <scope>NUCLEOTIDE SEQUENCE [LARGE SCALE GENOMIC DNA]</scope>
</reference>